<feature type="domain" description="Xylanolytic transcriptional activator regulatory" evidence="8">
    <location>
        <begin position="310"/>
        <end position="391"/>
    </location>
</feature>
<keyword evidence="4" id="KW-0238">DNA-binding</keyword>
<evidence type="ECO:0000259" key="8">
    <source>
        <dbReference type="SMART" id="SM00906"/>
    </source>
</evidence>
<keyword evidence="2" id="KW-0862">Zinc</keyword>
<evidence type="ECO:0000313" key="9">
    <source>
        <dbReference type="EMBL" id="ETN41213.1"/>
    </source>
</evidence>
<dbReference type="InParanoid" id="W2RZJ5"/>
<keyword evidence="1" id="KW-0479">Metal-binding</keyword>
<dbReference type="EMBL" id="KB822719">
    <property type="protein sequence ID" value="ETN41213.1"/>
    <property type="molecule type" value="Genomic_DNA"/>
</dbReference>
<feature type="compositionally biased region" description="Polar residues" evidence="7">
    <location>
        <begin position="73"/>
        <end position="92"/>
    </location>
</feature>
<keyword evidence="10" id="KW-1185">Reference proteome</keyword>
<proteinExistence type="predicted"/>
<dbReference type="HOGENOM" id="CLU_007003_4_2_1"/>
<dbReference type="CDD" id="cd12148">
    <property type="entry name" value="fungal_TF_MHR"/>
    <property type="match status" value="1"/>
</dbReference>
<dbReference type="STRING" id="1220924.W2RZJ5"/>
<dbReference type="InterPro" id="IPR007219">
    <property type="entry name" value="XnlR_reg_dom"/>
</dbReference>
<dbReference type="VEuPathDB" id="FungiDB:HMPREF1541_03148"/>
<accession>W2RZJ5</accession>
<gene>
    <name evidence="9" type="ORF">HMPREF1541_03148</name>
</gene>
<evidence type="ECO:0000256" key="6">
    <source>
        <dbReference type="ARBA" id="ARBA00023242"/>
    </source>
</evidence>
<dbReference type="GO" id="GO:0003677">
    <property type="term" value="F:DNA binding"/>
    <property type="evidence" value="ECO:0007669"/>
    <property type="project" value="UniProtKB-KW"/>
</dbReference>
<evidence type="ECO:0000256" key="1">
    <source>
        <dbReference type="ARBA" id="ARBA00022723"/>
    </source>
</evidence>
<dbReference type="PANTHER" id="PTHR31313">
    <property type="entry name" value="TY1 ENHANCER ACTIVATOR"/>
    <property type="match status" value="1"/>
</dbReference>
<dbReference type="Proteomes" id="UP000030752">
    <property type="component" value="Unassembled WGS sequence"/>
</dbReference>
<evidence type="ECO:0000256" key="3">
    <source>
        <dbReference type="ARBA" id="ARBA00023015"/>
    </source>
</evidence>
<dbReference type="SMART" id="SM00906">
    <property type="entry name" value="Fungal_trans"/>
    <property type="match status" value="1"/>
</dbReference>
<keyword evidence="3" id="KW-0805">Transcription regulation</keyword>
<feature type="region of interest" description="Disordered" evidence="7">
    <location>
        <begin position="631"/>
        <end position="650"/>
    </location>
</feature>
<dbReference type="GeneID" id="19970487"/>
<dbReference type="InterPro" id="IPR051615">
    <property type="entry name" value="Transcr_Regulatory_Elem"/>
</dbReference>
<dbReference type="AlphaFoldDB" id="W2RZJ5"/>
<evidence type="ECO:0000256" key="7">
    <source>
        <dbReference type="SAM" id="MobiDB-lite"/>
    </source>
</evidence>
<evidence type="ECO:0000313" key="10">
    <source>
        <dbReference type="Proteomes" id="UP000030752"/>
    </source>
</evidence>
<evidence type="ECO:0000256" key="4">
    <source>
        <dbReference type="ARBA" id="ARBA00023125"/>
    </source>
</evidence>
<protein>
    <recommendedName>
        <fullName evidence="8">Xylanolytic transcriptional activator regulatory domain-containing protein</fullName>
    </recommendedName>
</protein>
<dbReference type="GO" id="GO:0008270">
    <property type="term" value="F:zinc ion binding"/>
    <property type="evidence" value="ECO:0007669"/>
    <property type="project" value="InterPro"/>
</dbReference>
<keyword evidence="6" id="KW-0539">Nucleus</keyword>
<reference evidence="9 10" key="1">
    <citation type="submission" date="2013-03" db="EMBL/GenBank/DDBJ databases">
        <title>The Genome Sequence of Phialophora europaea CBS 101466.</title>
        <authorList>
            <consortium name="The Broad Institute Genomics Platform"/>
            <person name="Cuomo C."/>
            <person name="de Hoog S."/>
            <person name="Gorbushina A."/>
            <person name="Walker B."/>
            <person name="Young S.K."/>
            <person name="Zeng Q."/>
            <person name="Gargeya S."/>
            <person name="Fitzgerald M."/>
            <person name="Haas B."/>
            <person name="Abouelleil A."/>
            <person name="Allen A.W."/>
            <person name="Alvarado L."/>
            <person name="Arachchi H.M."/>
            <person name="Berlin A.M."/>
            <person name="Chapman S.B."/>
            <person name="Gainer-Dewar J."/>
            <person name="Goldberg J."/>
            <person name="Griggs A."/>
            <person name="Gujja S."/>
            <person name="Hansen M."/>
            <person name="Howarth C."/>
            <person name="Imamovic A."/>
            <person name="Ireland A."/>
            <person name="Larimer J."/>
            <person name="McCowan C."/>
            <person name="Murphy C."/>
            <person name="Pearson M."/>
            <person name="Poon T.W."/>
            <person name="Priest M."/>
            <person name="Roberts A."/>
            <person name="Saif S."/>
            <person name="Shea T."/>
            <person name="Sisk P."/>
            <person name="Sykes S."/>
            <person name="Wortman J."/>
            <person name="Nusbaum C."/>
            <person name="Birren B."/>
        </authorList>
    </citation>
    <scope>NUCLEOTIDE SEQUENCE [LARGE SCALE GENOMIC DNA]</scope>
    <source>
        <strain evidence="9 10">CBS 101466</strain>
    </source>
</reference>
<feature type="region of interest" description="Disordered" evidence="7">
    <location>
        <begin position="62"/>
        <end position="95"/>
    </location>
</feature>
<organism evidence="9 10">
    <name type="scientific">Cyphellophora europaea (strain CBS 101466)</name>
    <name type="common">Phialophora europaea</name>
    <dbReference type="NCBI Taxonomy" id="1220924"/>
    <lineage>
        <taxon>Eukaryota</taxon>
        <taxon>Fungi</taxon>
        <taxon>Dikarya</taxon>
        <taxon>Ascomycota</taxon>
        <taxon>Pezizomycotina</taxon>
        <taxon>Eurotiomycetes</taxon>
        <taxon>Chaetothyriomycetidae</taxon>
        <taxon>Chaetothyriales</taxon>
        <taxon>Cyphellophoraceae</taxon>
        <taxon>Cyphellophora</taxon>
    </lineage>
</organism>
<dbReference type="Pfam" id="PF04082">
    <property type="entry name" value="Fungal_trans"/>
    <property type="match status" value="1"/>
</dbReference>
<name>W2RZJ5_CYPE1</name>
<dbReference type="GO" id="GO:0006351">
    <property type="term" value="P:DNA-templated transcription"/>
    <property type="evidence" value="ECO:0007669"/>
    <property type="project" value="InterPro"/>
</dbReference>
<dbReference type="RefSeq" id="XP_008715722.1">
    <property type="nucleotide sequence ID" value="XM_008717500.1"/>
</dbReference>
<keyword evidence="5" id="KW-0804">Transcription</keyword>
<sequence length="774" mass="87044">MHHVSEFIPYSPHVLTSISCIAYKDECHYDKPPSLAYVRSLEEEIHELKSQLRQVQKQVLLSKNQQNDERKLTSASPASDTAVSHQSGNQSLRNRHVKWEADISVDDHGGVTFHNSTSAVHEPPNNSALMPMGKIPDHSMPQNEQMKRDLVMNATQQRQMEPFAIANSAVKVNIPKELSLELLKYHWCWIHPLFLFVYRPAFTRGMAMIDYNSHDARDPPYFSDTLLKVMHAHCARFLNHDVYQHHYQATADGRSPITQTFSAQDFMQKMTDEARYGLGMDMLQPSSIPTIQALLQQSAREVVFGRSSQAWTFAGVAFRMALDMGIHLPSDRLQSFVKSLTPEDIEIRKRLFWSCYTWDKILSLYLGRMPGFTHPATDDIPISFMDDYSDADHWAPYYGETPKPDHAHAPNYPPCPGYVVSCFQQNCRLCVILNDLMQNIYSPEAAARRDDEENSAEAKAANEEPFIRISRDLREWYIALPPHLRINPDQMPRLAPPVHIMSLNLLYHTTVILLHRPVILGARDINAAGPYRSYQTCLSATAAIHDLLMLQSNTFGLSHVSYLNAYSAYIAATIAVLRFEREHNGTQDPTTSLDRAGLSLLLEVLSRTAAAMPALERSHAIIHKRMQAVLDRQPRRPSQPPPTASQPFSLPTTHEATLAQPTAFQTISNAAITQSYDPNSGFVAPIPWQSDLRSSLYHESANAAHMMEDFLPAFPGQQFPVGSEHSFGSDVDTQARTALLGYSLDPHPRLNAGDIDWGLMEGYHGTNNGGVGAM</sequence>
<dbReference type="eggNOG" id="ENOG502QTSE">
    <property type="taxonomic scope" value="Eukaryota"/>
</dbReference>
<dbReference type="OrthoDB" id="4161332at2759"/>
<evidence type="ECO:0000256" key="5">
    <source>
        <dbReference type="ARBA" id="ARBA00023163"/>
    </source>
</evidence>
<dbReference type="PANTHER" id="PTHR31313:SF85">
    <property type="entry name" value="ZN(II)2CYS6 TRANSCRIPTION FACTOR (EUROFUNG)"/>
    <property type="match status" value="1"/>
</dbReference>
<evidence type="ECO:0000256" key="2">
    <source>
        <dbReference type="ARBA" id="ARBA00022833"/>
    </source>
</evidence>